<evidence type="ECO:0000313" key="1">
    <source>
        <dbReference type="EMBL" id="BCJ86504.1"/>
    </source>
</evidence>
<name>A0A7I8D8Q2_9BACL</name>
<sequence length="60" mass="7115">MATDKRQFTLRLQEENFQKIKVIAEKSKRSIAMQIEFLVEQYIAEYENEHGVIEIPEGDE</sequence>
<dbReference type="InterPro" id="IPR013321">
    <property type="entry name" value="Arc_rbn_hlx_hlx"/>
</dbReference>
<dbReference type="KEGG" id="eff:skT53_14890"/>
<reference evidence="1 2" key="1">
    <citation type="submission" date="2020-08" db="EMBL/GenBank/DDBJ databases">
        <title>Complete Genome Sequence of Effusibacillus dendaii Strain skT53, Isolated from Farmland soil.</title>
        <authorList>
            <person name="Konishi T."/>
            <person name="Kawasaki H."/>
        </authorList>
    </citation>
    <scope>NUCLEOTIDE SEQUENCE [LARGE SCALE GENOMIC DNA]</scope>
    <source>
        <strain evidence="2">skT53</strain>
    </source>
</reference>
<dbReference type="EMBL" id="AP023366">
    <property type="protein sequence ID" value="BCJ86504.1"/>
    <property type="molecule type" value="Genomic_DNA"/>
</dbReference>
<dbReference type="Proteomes" id="UP000593802">
    <property type="component" value="Chromosome"/>
</dbReference>
<protein>
    <submittedName>
        <fullName evidence="1">Uncharacterized protein</fullName>
    </submittedName>
</protein>
<dbReference type="Gene3D" id="1.10.1220.10">
    <property type="entry name" value="Met repressor-like"/>
    <property type="match status" value="1"/>
</dbReference>
<keyword evidence="2" id="KW-1185">Reference proteome</keyword>
<dbReference type="InterPro" id="IPR010985">
    <property type="entry name" value="Ribbon_hlx_hlx"/>
</dbReference>
<gene>
    <name evidence="1" type="ORF">skT53_14890</name>
</gene>
<dbReference type="SUPFAM" id="SSF47598">
    <property type="entry name" value="Ribbon-helix-helix"/>
    <property type="match status" value="1"/>
</dbReference>
<dbReference type="GO" id="GO:0006355">
    <property type="term" value="P:regulation of DNA-templated transcription"/>
    <property type="evidence" value="ECO:0007669"/>
    <property type="project" value="InterPro"/>
</dbReference>
<dbReference type="RefSeq" id="WP_200760501.1">
    <property type="nucleotide sequence ID" value="NZ_AP023366.1"/>
</dbReference>
<evidence type="ECO:0000313" key="2">
    <source>
        <dbReference type="Proteomes" id="UP000593802"/>
    </source>
</evidence>
<organism evidence="1 2">
    <name type="scientific">Effusibacillus dendaii</name>
    <dbReference type="NCBI Taxonomy" id="2743772"/>
    <lineage>
        <taxon>Bacteria</taxon>
        <taxon>Bacillati</taxon>
        <taxon>Bacillota</taxon>
        <taxon>Bacilli</taxon>
        <taxon>Bacillales</taxon>
        <taxon>Alicyclobacillaceae</taxon>
        <taxon>Effusibacillus</taxon>
    </lineage>
</organism>
<accession>A0A7I8D8Q2</accession>
<dbReference type="AlphaFoldDB" id="A0A7I8D8Q2"/>
<proteinExistence type="predicted"/>